<name>A0A875S7G9_EENNA</name>
<dbReference type="GeneID" id="62195856"/>
<protein>
    <recommendedName>
        <fullName evidence="1">Tetrapyrrole biosynthesis uroporphyrinogen III synthase domain-containing protein</fullName>
    </recommendedName>
</protein>
<dbReference type="CDD" id="cd06578">
    <property type="entry name" value="HemD"/>
    <property type="match status" value="1"/>
</dbReference>
<dbReference type="RefSeq" id="XP_038778679.1">
    <property type="nucleotide sequence ID" value="XM_038922751.1"/>
</dbReference>
<dbReference type="InterPro" id="IPR003754">
    <property type="entry name" value="4pyrrol_synth_uPrphyn_synth"/>
</dbReference>
<dbReference type="EMBL" id="CP064813">
    <property type="protein sequence ID" value="QPG75114.1"/>
    <property type="molecule type" value="Genomic_DNA"/>
</dbReference>
<evidence type="ECO:0000259" key="1">
    <source>
        <dbReference type="Pfam" id="PF02602"/>
    </source>
</evidence>
<dbReference type="InterPro" id="IPR039793">
    <property type="entry name" value="UROS/Hem4"/>
</dbReference>
<dbReference type="Gene3D" id="3.40.50.10090">
    <property type="match status" value="2"/>
</dbReference>
<dbReference type="InterPro" id="IPR036108">
    <property type="entry name" value="4pyrrol_syn_uPrphyn_synt_sf"/>
</dbReference>
<dbReference type="Pfam" id="PF02602">
    <property type="entry name" value="HEM4"/>
    <property type="match status" value="1"/>
</dbReference>
<dbReference type="Proteomes" id="UP000662931">
    <property type="component" value="Chromosome 2"/>
</dbReference>
<dbReference type="GO" id="GO:0006780">
    <property type="term" value="P:uroporphyrinogen III biosynthetic process"/>
    <property type="evidence" value="ECO:0007669"/>
    <property type="project" value="InterPro"/>
</dbReference>
<dbReference type="PANTHER" id="PTHR12390:SF0">
    <property type="entry name" value="UROPORPHYRINOGEN-III SYNTHASE"/>
    <property type="match status" value="1"/>
</dbReference>
<dbReference type="SUPFAM" id="SSF69618">
    <property type="entry name" value="HemD-like"/>
    <property type="match status" value="1"/>
</dbReference>
<dbReference type="AlphaFoldDB" id="A0A875S7G9"/>
<dbReference type="GO" id="GO:0004852">
    <property type="term" value="F:uroporphyrinogen-III synthase activity"/>
    <property type="evidence" value="ECO:0007669"/>
    <property type="project" value="InterPro"/>
</dbReference>
<evidence type="ECO:0000313" key="2">
    <source>
        <dbReference type="EMBL" id="QPG75114.1"/>
    </source>
</evidence>
<dbReference type="GO" id="GO:0006782">
    <property type="term" value="P:protoporphyrinogen IX biosynthetic process"/>
    <property type="evidence" value="ECO:0007669"/>
    <property type="project" value="UniProtKB-UniPathway"/>
</dbReference>
<proteinExistence type="predicted"/>
<organism evidence="2 3">
    <name type="scientific">Eeniella nana</name>
    <name type="common">Yeast</name>
    <name type="synonym">Brettanomyces nanus</name>
    <dbReference type="NCBI Taxonomy" id="13502"/>
    <lineage>
        <taxon>Eukaryota</taxon>
        <taxon>Fungi</taxon>
        <taxon>Dikarya</taxon>
        <taxon>Ascomycota</taxon>
        <taxon>Saccharomycotina</taxon>
        <taxon>Pichiomycetes</taxon>
        <taxon>Pichiales</taxon>
        <taxon>Pichiaceae</taxon>
        <taxon>Brettanomyces</taxon>
    </lineage>
</organism>
<dbReference type="PANTHER" id="PTHR12390">
    <property type="entry name" value="UROPORPHYRINOGEN III SYNTHASE"/>
    <property type="match status" value="1"/>
</dbReference>
<keyword evidence="3" id="KW-1185">Reference proteome</keyword>
<dbReference type="OrthoDB" id="5595751at2759"/>
<reference evidence="2" key="1">
    <citation type="submission" date="2020-10" db="EMBL/GenBank/DDBJ databases">
        <authorList>
            <person name="Roach M.J.R."/>
        </authorList>
    </citation>
    <scope>NUCLEOTIDE SEQUENCE</scope>
    <source>
        <strain evidence="2">CBS 1945</strain>
    </source>
</reference>
<dbReference type="UniPathway" id="UPA00251">
    <property type="reaction ID" value="UER00320"/>
</dbReference>
<gene>
    <name evidence="2" type="ORF">FOA43_002455</name>
</gene>
<accession>A0A875S7G9</accession>
<dbReference type="KEGG" id="bnn:FOA43_002455"/>
<dbReference type="GO" id="GO:0005829">
    <property type="term" value="C:cytosol"/>
    <property type="evidence" value="ECO:0007669"/>
    <property type="project" value="TreeGrafter"/>
</dbReference>
<evidence type="ECO:0000313" key="3">
    <source>
        <dbReference type="Proteomes" id="UP000662931"/>
    </source>
</evidence>
<feature type="domain" description="Tetrapyrrole biosynthesis uroporphyrinogen III synthase" evidence="1">
    <location>
        <begin position="21"/>
        <end position="254"/>
    </location>
</feature>
<sequence>MGKIILLKNKTVPEDPYDLIFKEHGYQPLFLPLLKHTSVNEGAILEFIKSEEFLTEYKALIITSQRCIETLDTILRILREEGFDKLDGILNKPSYTVGPATSQVLKRLGFTNIRGGDKAGNGSILSDLIIDDLLLEADRTKKVLFLTGEIHKDVIPRKLRLANFSMKELISYRTEPLEDIASRYLRILDGVNFREDNWIVFFSPQGTQNIVEYLKEHRGNFKVASIGPTTEIYLENNQMKAEVVSRKPNATELVRSIEE</sequence>